<dbReference type="NCBIfam" id="NF038124">
    <property type="entry name" value="PEP_CTERM_TLD_A"/>
    <property type="match status" value="1"/>
</dbReference>
<proteinExistence type="predicted"/>
<evidence type="ECO:0000259" key="2">
    <source>
        <dbReference type="Pfam" id="PF07534"/>
    </source>
</evidence>
<evidence type="ECO:0000259" key="3">
    <source>
        <dbReference type="Pfam" id="PF07589"/>
    </source>
</evidence>
<evidence type="ECO:0000313" key="5">
    <source>
        <dbReference type="Proteomes" id="UP000566711"/>
    </source>
</evidence>
<feature type="domain" description="Ice-binding protein C-terminal" evidence="3">
    <location>
        <begin position="203"/>
        <end position="226"/>
    </location>
</feature>
<gene>
    <name evidence="4" type="ORF">H3H36_19650</name>
</gene>
<organism evidence="4 5">
    <name type="scientific">Rugamonas fusca</name>
    <dbReference type="NCBI Taxonomy" id="2758568"/>
    <lineage>
        <taxon>Bacteria</taxon>
        <taxon>Pseudomonadati</taxon>
        <taxon>Pseudomonadota</taxon>
        <taxon>Betaproteobacteria</taxon>
        <taxon>Burkholderiales</taxon>
        <taxon>Oxalobacteraceae</taxon>
        <taxon>Telluria group</taxon>
        <taxon>Rugamonas</taxon>
    </lineage>
</organism>
<dbReference type="InterPro" id="IPR013424">
    <property type="entry name" value="Ice-binding_C"/>
</dbReference>
<dbReference type="Proteomes" id="UP000566711">
    <property type="component" value="Unassembled WGS sequence"/>
</dbReference>
<feature type="signal peptide" evidence="1">
    <location>
        <begin position="1"/>
        <end position="18"/>
    </location>
</feature>
<sequence length="230" mass="24415">MAAWSALALSATMVPAGAASLLNAAEQQQLATWLGEGPVAFTNIYTKANGDTSAAFHHAADGKGRTIAVMQATNEKGQTWLIGGYNPQSWASSGGYHITTEQAQRTGFLFNLTTSEIHRQTPKTYALDTVGSYQTLNAANVGPTFGLGNDLYVPADLTHGGYSLLYSYADPNRYNFNTSVLDGSTFVRPNITFGAMEIYTISAVPEPASGALWLGGLGLLALLARRTRSV</sequence>
<dbReference type="AlphaFoldDB" id="A0A7W2EKI0"/>
<evidence type="ECO:0000313" key="4">
    <source>
        <dbReference type="EMBL" id="MBA5607576.1"/>
    </source>
</evidence>
<accession>A0A7W2EKI0</accession>
<dbReference type="Pfam" id="PF07589">
    <property type="entry name" value="PEP-CTERM"/>
    <property type="match status" value="1"/>
</dbReference>
<keyword evidence="1" id="KW-0732">Signal</keyword>
<name>A0A7W2EKI0_9BURK</name>
<reference evidence="4 5" key="1">
    <citation type="submission" date="2020-07" db="EMBL/GenBank/DDBJ databases">
        <title>Novel species isolated from subtropical streams in China.</title>
        <authorList>
            <person name="Lu H."/>
        </authorList>
    </citation>
    <scope>NUCLEOTIDE SEQUENCE [LARGE SCALE GENOMIC DNA]</scope>
    <source>
        <strain evidence="4 5">FT3S</strain>
    </source>
</reference>
<dbReference type="Pfam" id="PF07534">
    <property type="entry name" value="TLD"/>
    <property type="match status" value="1"/>
</dbReference>
<dbReference type="InterPro" id="IPR006571">
    <property type="entry name" value="TLDc_dom"/>
</dbReference>
<evidence type="ECO:0000256" key="1">
    <source>
        <dbReference type="SAM" id="SignalP"/>
    </source>
</evidence>
<comment type="caution">
    <text evidence="4">The sequence shown here is derived from an EMBL/GenBank/DDBJ whole genome shotgun (WGS) entry which is preliminary data.</text>
</comment>
<dbReference type="EMBL" id="JACEZS010000019">
    <property type="protein sequence ID" value="MBA5607576.1"/>
    <property type="molecule type" value="Genomic_DNA"/>
</dbReference>
<feature type="chain" id="PRO_5031573965" evidence="1">
    <location>
        <begin position="19"/>
        <end position="230"/>
    </location>
</feature>
<feature type="domain" description="TLDc" evidence="2">
    <location>
        <begin position="22"/>
        <end position="201"/>
    </location>
</feature>
<protein>
    <submittedName>
        <fullName evidence="4">PEP_CTERM-anchored TLD domain-containing protein</fullName>
    </submittedName>
</protein>
<keyword evidence="5" id="KW-1185">Reference proteome</keyword>